<reference evidence="1" key="1">
    <citation type="journal article" date="2020" name="Stud. Mycol.">
        <title>101 Dothideomycetes genomes: a test case for predicting lifestyles and emergence of pathogens.</title>
        <authorList>
            <person name="Haridas S."/>
            <person name="Albert R."/>
            <person name="Binder M."/>
            <person name="Bloem J."/>
            <person name="Labutti K."/>
            <person name="Salamov A."/>
            <person name="Andreopoulos B."/>
            <person name="Baker S."/>
            <person name="Barry K."/>
            <person name="Bills G."/>
            <person name="Bluhm B."/>
            <person name="Cannon C."/>
            <person name="Castanera R."/>
            <person name="Culley D."/>
            <person name="Daum C."/>
            <person name="Ezra D."/>
            <person name="Gonzalez J."/>
            <person name="Henrissat B."/>
            <person name="Kuo A."/>
            <person name="Liang C."/>
            <person name="Lipzen A."/>
            <person name="Lutzoni F."/>
            <person name="Magnuson J."/>
            <person name="Mondo S."/>
            <person name="Nolan M."/>
            <person name="Ohm R."/>
            <person name="Pangilinan J."/>
            <person name="Park H.-J."/>
            <person name="Ramirez L."/>
            <person name="Alfaro M."/>
            <person name="Sun H."/>
            <person name="Tritt A."/>
            <person name="Yoshinaga Y."/>
            <person name="Zwiers L.-H."/>
            <person name="Turgeon B."/>
            <person name="Goodwin S."/>
            <person name="Spatafora J."/>
            <person name="Crous P."/>
            <person name="Grigoriev I."/>
        </authorList>
    </citation>
    <scope>NUCLEOTIDE SEQUENCE</scope>
    <source>
        <strain evidence="1">CBS 525.71</strain>
    </source>
</reference>
<dbReference type="EMBL" id="MU006702">
    <property type="protein sequence ID" value="KAF2633017.1"/>
    <property type="molecule type" value="Genomic_DNA"/>
</dbReference>
<proteinExistence type="predicted"/>
<sequence length="179" mass="19894">MASRMPPPKNLGRSFDTRYNGIFKKSTDFCEMFPDARVLIVIKKPGIQPLVFSSEQHGLGWPSAIEEYIKTSEAIVKRPAHYQSLNEGISKGRAMLVRSSLSPSPPERNTTKRTLDWIEACEDDSTLDGSMSTSPLPASKRRALDYTSPRSNRNASPFPTFILPSESRPASERSTCDAV</sequence>
<evidence type="ECO:0000313" key="1">
    <source>
        <dbReference type="EMBL" id="KAF2633017.1"/>
    </source>
</evidence>
<evidence type="ECO:0000313" key="2">
    <source>
        <dbReference type="Proteomes" id="UP000799754"/>
    </source>
</evidence>
<dbReference type="Proteomes" id="UP000799754">
    <property type="component" value="Unassembled WGS sequence"/>
</dbReference>
<organism evidence="1 2">
    <name type="scientific">Macroventuria anomochaeta</name>
    <dbReference type="NCBI Taxonomy" id="301207"/>
    <lineage>
        <taxon>Eukaryota</taxon>
        <taxon>Fungi</taxon>
        <taxon>Dikarya</taxon>
        <taxon>Ascomycota</taxon>
        <taxon>Pezizomycotina</taxon>
        <taxon>Dothideomycetes</taxon>
        <taxon>Pleosporomycetidae</taxon>
        <taxon>Pleosporales</taxon>
        <taxon>Pleosporineae</taxon>
        <taxon>Didymellaceae</taxon>
        <taxon>Macroventuria</taxon>
    </lineage>
</organism>
<protein>
    <submittedName>
        <fullName evidence="1">Uncharacterized protein</fullName>
    </submittedName>
</protein>
<gene>
    <name evidence="1" type="ORF">BU25DRAFT_406286</name>
</gene>
<accession>A0ACB6SGC7</accession>
<name>A0ACB6SGC7_9PLEO</name>
<keyword evidence="2" id="KW-1185">Reference proteome</keyword>
<comment type="caution">
    <text evidence="1">The sequence shown here is derived from an EMBL/GenBank/DDBJ whole genome shotgun (WGS) entry which is preliminary data.</text>
</comment>